<accession>A4S0X6</accession>
<dbReference type="RefSeq" id="XP_001419264.1">
    <property type="nucleotide sequence ID" value="XM_001419227.1"/>
</dbReference>
<keyword evidence="1" id="KW-0812">Transmembrane</keyword>
<dbReference type="GeneID" id="5003235"/>
<dbReference type="OrthoDB" id="2093442at2759"/>
<dbReference type="AlphaFoldDB" id="A4S0X6"/>
<dbReference type="KEGG" id="olu:OSTLU_32901"/>
<keyword evidence="1" id="KW-0472">Membrane</keyword>
<keyword evidence="1" id="KW-1133">Transmembrane helix</keyword>
<evidence type="ECO:0000313" key="4">
    <source>
        <dbReference type="Proteomes" id="UP000001568"/>
    </source>
</evidence>
<dbReference type="Gene3D" id="3.60.10.10">
    <property type="entry name" value="Endonuclease/exonuclease/phosphatase"/>
    <property type="match status" value="1"/>
</dbReference>
<evidence type="ECO:0000259" key="2">
    <source>
        <dbReference type="Pfam" id="PF03372"/>
    </source>
</evidence>
<organism evidence="3 4">
    <name type="scientific">Ostreococcus lucimarinus (strain CCE9901)</name>
    <dbReference type="NCBI Taxonomy" id="436017"/>
    <lineage>
        <taxon>Eukaryota</taxon>
        <taxon>Viridiplantae</taxon>
        <taxon>Chlorophyta</taxon>
        <taxon>Mamiellophyceae</taxon>
        <taxon>Mamiellales</taxon>
        <taxon>Bathycoccaceae</taxon>
        <taxon>Ostreococcus</taxon>
    </lineage>
</organism>
<reference evidence="3 4" key="1">
    <citation type="journal article" date="2007" name="Proc. Natl. Acad. Sci. U.S.A.">
        <title>The tiny eukaryote Ostreococcus provides genomic insights into the paradox of plankton speciation.</title>
        <authorList>
            <person name="Palenik B."/>
            <person name="Grimwood J."/>
            <person name="Aerts A."/>
            <person name="Rouze P."/>
            <person name="Salamov A."/>
            <person name="Putnam N."/>
            <person name="Dupont C."/>
            <person name="Jorgensen R."/>
            <person name="Derelle E."/>
            <person name="Rombauts S."/>
            <person name="Zhou K."/>
            <person name="Otillar R."/>
            <person name="Merchant S.S."/>
            <person name="Podell S."/>
            <person name="Gaasterland T."/>
            <person name="Napoli C."/>
            <person name="Gendler K."/>
            <person name="Manuell A."/>
            <person name="Tai V."/>
            <person name="Vallon O."/>
            <person name="Piganeau G."/>
            <person name="Jancek S."/>
            <person name="Heijde M."/>
            <person name="Jabbari K."/>
            <person name="Bowler C."/>
            <person name="Lohr M."/>
            <person name="Robbens S."/>
            <person name="Werner G."/>
            <person name="Dubchak I."/>
            <person name="Pazour G.J."/>
            <person name="Ren Q."/>
            <person name="Paulsen I."/>
            <person name="Delwiche C."/>
            <person name="Schmutz J."/>
            <person name="Rokhsar D."/>
            <person name="Van de Peer Y."/>
            <person name="Moreau H."/>
            <person name="Grigoriev I.V."/>
        </authorList>
    </citation>
    <scope>NUCLEOTIDE SEQUENCE [LARGE SCALE GENOMIC DNA]</scope>
    <source>
        <strain evidence="3 4">CCE9901</strain>
    </source>
</reference>
<proteinExistence type="predicted"/>
<feature type="domain" description="Endonuclease/exonuclease/phosphatase" evidence="2">
    <location>
        <begin position="65"/>
        <end position="200"/>
    </location>
</feature>
<dbReference type="HOGENOM" id="CLU_1192562_0_0_1"/>
<dbReference type="EMBL" id="CP000588">
    <property type="protein sequence ID" value="ABO97557.1"/>
    <property type="molecule type" value="Genomic_DNA"/>
</dbReference>
<dbReference type="SUPFAM" id="SSF56219">
    <property type="entry name" value="DNase I-like"/>
    <property type="match status" value="1"/>
</dbReference>
<dbReference type="GO" id="GO:0003824">
    <property type="term" value="F:catalytic activity"/>
    <property type="evidence" value="ECO:0007669"/>
    <property type="project" value="InterPro"/>
</dbReference>
<gene>
    <name evidence="3" type="ORF">OSTLU_32901</name>
</gene>
<dbReference type="eggNOG" id="ENOG502RZ7W">
    <property type="taxonomic scope" value="Eukaryota"/>
</dbReference>
<feature type="transmembrane region" description="Helical" evidence="1">
    <location>
        <begin position="228"/>
        <end position="248"/>
    </location>
</feature>
<name>A4S0X6_OSTLU</name>
<dbReference type="Proteomes" id="UP000001568">
    <property type="component" value="Chromosome 8"/>
</dbReference>
<keyword evidence="4" id="KW-1185">Reference proteome</keyword>
<dbReference type="InterPro" id="IPR005135">
    <property type="entry name" value="Endo/exonuclease/phosphatase"/>
</dbReference>
<dbReference type="InterPro" id="IPR036691">
    <property type="entry name" value="Endo/exonu/phosph_ase_sf"/>
</dbReference>
<evidence type="ECO:0000256" key="1">
    <source>
        <dbReference type="SAM" id="Phobius"/>
    </source>
</evidence>
<protein>
    <recommendedName>
        <fullName evidence="2">Endonuclease/exonuclease/phosphatase domain-containing protein</fullName>
    </recommendedName>
</protein>
<dbReference type="Gramene" id="ABO97557">
    <property type="protein sequence ID" value="ABO97557"/>
    <property type="gene ID" value="OSTLU_32901"/>
</dbReference>
<dbReference type="Pfam" id="PF03372">
    <property type="entry name" value="Exo_endo_phos"/>
    <property type="match status" value="1"/>
</dbReference>
<evidence type="ECO:0000313" key="3">
    <source>
        <dbReference type="EMBL" id="ABO97557.1"/>
    </source>
</evidence>
<sequence length="249" mass="26782">MVDGTDSATQQEVGMLTKIDFSSNLVRTENRATWDASQSSCAYSGSKESGVSKHFWTRISVSGRYVSVIGAHLKANPTQPSSCAQREAQVEVLRAIAQARYDAGDAVIVAGDLNDYSDRHVDAGNNSPTSKVLKRLRDFNDDGVDELEEVGGRIAQVSRYTWQSGSSKAKLDYILTSRADIEVVSAAIRHDLVTSSVSDHFPLVATLDIKPRNTSLLGTVGANSVTNATMATSVAVGIAVFAMTTIFFR</sequence>